<reference evidence="1 2" key="1">
    <citation type="submission" date="2021-01" db="EMBL/GenBank/DDBJ databases">
        <title>Whole genome shotgun sequence of Actinoplanes couchii NBRC 106145.</title>
        <authorList>
            <person name="Komaki H."/>
            <person name="Tamura T."/>
        </authorList>
    </citation>
    <scope>NUCLEOTIDE SEQUENCE [LARGE SCALE GENOMIC DNA]</scope>
    <source>
        <strain evidence="1 2">NBRC 106145</strain>
    </source>
</reference>
<accession>A0ABQ3X5V6</accession>
<proteinExistence type="predicted"/>
<sequence>MTAWSSFDGDQVAALTQGESFFADPGERECPACGQRRLRAYFTAPENAKRPTLVSYVWCGGCDKFVGTRAKHPEGLIFSDPLATLGTAERRDLERSLTGFLEHLDSLWDSGALPQTFTASR</sequence>
<dbReference type="RefSeq" id="WP_203794835.1">
    <property type="nucleotide sequence ID" value="NZ_BAAAQE010000088.1"/>
</dbReference>
<evidence type="ECO:0000313" key="2">
    <source>
        <dbReference type="Proteomes" id="UP000612282"/>
    </source>
</evidence>
<keyword evidence="2" id="KW-1185">Reference proteome</keyword>
<protein>
    <submittedName>
        <fullName evidence="1">Uncharacterized protein</fullName>
    </submittedName>
</protein>
<evidence type="ECO:0000313" key="1">
    <source>
        <dbReference type="EMBL" id="GID53778.1"/>
    </source>
</evidence>
<dbReference type="EMBL" id="BOMG01000033">
    <property type="protein sequence ID" value="GID53778.1"/>
    <property type="molecule type" value="Genomic_DNA"/>
</dbReference>
<organism evidence="1 2">
    <name type="scientific">Actinoplanes couchii</name>
    <dbReference type="NCBI Taxonomy" id="403638"/>
    <lineage>
        <taxon>Bacteria</taxon>
        <taxon>Bacillati</taxon>
        <taxon>Actinomycetota</taxon>
        <taxon>Actinomycetes</taxon>
        <taxon>Micromonosporales</taxon>
        <taxon>Micromonosporaceae</taxon>
        <taxon>Actinoplanes</taxon>
    </lineage>
</organism>
<dbReference type="Proteomes" id="UP000612282">
    <property type="component" value="Unassembled WGS sequence"/>
</dbReference>
<gene>
    <name evidence="1" type="ORF">Aco03nite_021820</name>
</gene>
<comment type="caution">
    <text evidence="1">The sequence shown here is derived from an EMBL/GenBank/DDBJ whole genome shotgun (WGS) entry which is preliminary data.</text>
</comment>
<name>A0ABQ3X5V6_9ACTN</name>